<gene>
    <name evidence="8" type="ORF">BAE44_0001437</name>
</gene>
<evidence type="ECO:0000256" key="6">
    <source>
        <dbReference type="SAM" id="MobiDB-lite"/>
    </source>
</evidence>
<reference evidence="8 9" key="1">
    <citation type="submission" date="2016-09" db="EMBL/GenBank/DDBJ databases">
        <title>The draft genome of Dichanthelium oligosanthes: A C3 panicoid grass species.</title>
        <authorList>
            <person name="Studer A.J."/>
            <person name="Schnable J.C."/>
            <person name="Brutnell T.P."/>
        </authorList>
    </citation>
    <scope>NUCLEOTIDE SEQUENCE [LARGE SCALE GENOMIC DNA]</scope>
    <source>
        <strain evidence="9">cv. Kellogg 1175</strain>
        <tissue evidence="8">Leaf</tissue>
    </source>
</reference>
<dbReference type="Gene3D" id="3.30.730.10">
    <property type="entry name" value="AP2/ERF domain"/>
    <property type="match status" value="1"/>
</dbReference>
<keyword evidence="9" id="KW-1185">Reference proteome</keyword>
<feature type="region of interest" description="Disordered" evidence="6">
    <location>
        <begin position="62"/>
        <end position="187"/>
    </location>
</feature>
<dbReference type="EMBL" id="LWDX02005127">
    <property type="protein sequence ID" value="OEL37542.1"/>
    <property type="molecule type" value="Genomic_DNA"/>
</dbReference>
<dbReference type="CDD" id="cd00018">
    <property type="entry name" value="AP2"/>
    <property type="match status" value="1"/>
</dbReference>
<keyword evidence="3" id="KW-0238">DNA-binding</keyword>
<feature type="non-terminal residue" evidence="8">
    <location>
        <position position="1"/>
    </location>
</feature>
<dbReference type="PROSITE" id="PS51032">
    <property type="entry name" value="AP2_ERF"/>
    <property type="match status" value="1"/>
</dbReference>
<feature type="domain" description="AP2/ERF" evidence="7">
    <location>
        <begin position="11"/>
        <end position="68"/>
    </location>
</feature>
<evidence type="ECO:0000256" key="3">
    <source>
        <dbReference type="ARBA" id="ARBA00023125"/>
    </source>
</evidence>
<organism evidence="8 9">
    <name type="scientific">Dichanthelium oligosanthes</name>
    <dbReference type="NCBI Taxonomy" id="888268"/>
    <lineage>
        <taxon>Eukaryota</taxon>
        <taxon>Viridiplantae</taxon>
        <taxon>Streptophyta</taxon>
        <taxon>Embryophyta</taxon>
        <taxon>Tracheophyta</taxon>
        <taxon>Spermatophyta</taxon>
        <taxon>Magnoliopsida</taxon>
        <taxon>Liliopsida</taxon>
        <taxon>Poales</taxon>
        <taxon>Poaceae</taxon>
        <taxon>PACMAD clade</taxon>
        <taxon>Panicoideae</taxon>
        <taxon>Panicodae</taxon>
        <taxon>Paniceae</taxon>
        <taxon>Dichantheliinae</taxon>
        <taxon>Dichanthelium</taxon>
    </lineage>
</organism>
<dbReference type="OrthoDB" id="550883at2759"/>
<evidence type="ECO:0000256" key="1">
    <source>
        <dbReference type="ARBA" id="ARBA00004123"/>
    </source>
</evidence>
<proteinExistence type="predicted"/>
<comment type="caution">
    <text evidence="8">The sequence shown here is derived from an EMBL/GenBank/DDBJ whole genome shotgun (WGS) entry which is preliminary data.</text>
</comment>
<feature type="compositionally biased region" description="Gly residues" evidence="6">
    <location>
        <begin position="137"/>
        <end position="152"/>
    </location>
</feature>
<dbReference type="GO" id="GO:0003677">
    <property type="term" value="F:DNA binding"/>
    <property type="evidence" value="ECO:0007669"/>
    <property type="project" value="UniProtKB-KW"/>
</dbReference>
<sequence length="212" mass="22033">EEEAVTAKGVRVRGVRQRPWGRWAAEIRDPQRGRRVCLGTFNTVEEAAAAFNTACLRIRGPGASTNLPPPPSAGDTGPLPPHAASPLPPRPPLPPPAPRTLGHRAARRSEEGRQQRSSRITGWGLAAATKGPAAEVGRGGGGGSARGGGGRGSHGEGRPRRGACEVGRRWRRRRGATREVGPAVAMRGGERDARIGASIGPLDRAKTGCAAG</sequence>
<dbReference type="PANTHER" id="PTHR31677">
    <property type="entry name" value="AP2 DOMAIN CLASS TRANSCRIPTION FACTOR"/>
    <property type="match status" value="1"/>
</dbReference>
<evidence type="ECO:0000256" key="5">
    <source>
        <dbReference type="ARBA" id="ARBA00023242"/>
    </source>
</evidence>
<evidence type="ECO:0000313" key="8">
    <source>
        <dbReference type="EMBL" id="OEL37542.1"/>
    </source>
</evidence>
<dbReference type="PRINTS" id="PR00367">
    <property type="entry name" value="ETHRSPELEMNT"/>
</dbReference>
<evidence type="ECO:0000256" key="4">
    <source>
        <dbReference type="ARBA" id="ARBA00023163"/>
    </source>
</evidence>
<dbReference type="AlphaFoldDB" id="A0A1E5WJG2"/>
<dbReference type="PANTHER" id="PTHR31677:SF196">
    <property type="entry name" value="ETHYLENE-RESPONSIVE TRANSCRIPTION FACTOR ERF109"/>
    <property type="match status" value="1"/>
</dbReference>
<dbReference type="InterPro" id="IPR016177">
    <property type="entry name" value="DNA-bd_dom_sf"/>
</dbReference>
<dbReference type="Pfam" id="PF00847">
    <property type="entry name" value="AP2"/>
    <property type="match status" value="1"/>
</dbReference>
<comment type="subcellular location">
    <subcellularLocation>
        <location evidence="1">Nucleus</location>
    </subcellularLocation>
</comment>
<dbReference type="GO" id="GO:0005634">
    <property type="term" value="C:nucleus"/>
    <property type="evidence" value="ECO:0007669"/>
    <property type="project" value="UniProtKB-SubCell"/>
</dbReference>
<dbReference type="InterPro" id="IPR001471">
    <property type="entry name" value="AP2/ERF_dom"/>
</dbReference>
<feature type="compositionally biased region" description="Basic and acidic residues" evidence="6">
    <location>
        <begin position="153"/>
        <end position="168"/>
    </location>
</feature>
<protein>
    <recommendedName>
        <fullName evidence="7">AP2/ERF domain-containing protein</fullName>
    </recommendedName>
</protein>
<dbReference type="SUPFAM" id="SSF54171">
    <property type="entry name" value="DNA-binding domain"/>
    <property type="match status" value="1"/>
</dbReference>
<keyword evidence="4" id="KW-0804">Transcription</keyword>
<dbReference type="InterPro" id="IPR036955">
    <property type="entry name" value="AP2/ERF_dom_sf"/>
</dbReference>
<accession>A0A1E5WJG2</accession>
<evidence type="ECO:0000259" key="7">
    <source>
        <dbReference type="PROSITE" id="PS51032"/>
    </source>
</evidence>
<dbReference type="Proteomes" id="UP000095767">
    <property type="component" value="Unassembled WGS sequence"/>
</dbReference>
<dbReference type="SMART" id="SM00380">
    <property type="entry name" value="AP2"/>
    <property type="match status" value="1"/>
</dbReference>
<keyword evidence="5" id="KW-0539">Nucleus</keyword>
<evidence type="ECO:0000256" key="2">
    <source>
        <dbReference type="ARBA" id="ARBA00023015"/>
    </source>
</evidence>
<dbReference type="STRING" id="888268.A0A1E5WJG2"/>
<name>A0A1E5WJG2_9POAL</name>
<dbReference type="GO" id="GO:0003700">
    <property type="term" value="F:DNA-binding transcription factor activity"/>
    <property type="evidence" value="ECO:0007669"/>
    <property type="project" value="InterPro"/>
</dbReference>
<evidence type="ECO:0000313" key="9">
    <source>
        <dbReference type="Proteomes" id="UP000095767"/>
    </source>
</evidence>
<feature type="compositionally biased region" description="Pro residues" evidence="6">
    <location>
        <begin position="67"/>
        <end position="98"/>
    </location>
</feature>
<keyword evidence="2" id="KW-0805">Transcription regulation</keyword>